<protein>
    <recommendedName>
        <fullName evidence="3">Sulfotransferase family protein</fullName>
    </recommendedName>
</protein>
<accession>A0ABS7U8J5</accession>
<dbReference type="Proteomes" id="UP000780875">
    <property type="component" value="Unassembled WGS sequence"/>
</dbReference>
<evidence type="ECO:0000313" key="2">
    <source>
        <dbReference type="Proteomes" id="UP000780875"/>
    </source>
</evidence>
<keyword evidence="2" id="KW-1185">Reference proteome</keyword>
<evidence type="ECO:0008006" key="3">
    <source>
        <dbReference type="Google" id="ProtNLM"/>
    </source>
</evidence>
<comment type="caution">
    <text evidence="1">The sequence shown here is derived from an EMBL/GenBank/DDBJ whole genome shotgun (WGS) entry which is preliminary data.</text>
</comment>
<dbReference type="Gene3D" id="3.40.50.300">
    <property type="entry name" value="P-loop containing nucleotide triphosphate hydrolases"/>
    <property type="match status" value="1"/>
</dbReference>
<dbReference type="SUPFAM" id="SSF52540">
    <property type="entry name" value="P-loop containing nucleoside triphosphate hydrolases"/>
    <property type="match status" value="1"/>
</dbReference>
<name>A0ABS7U8J5_9ACTN</name>
<dbReference type="InterPro" id="IPR027417">
    <property type="entry name" value="P-loop_NTPase"/>
</dbReference>
<gene>
    <name evidence="1" type="ORF">K8U61_03905</name>
</gene>
<reference evidence="1 2" key="1">
    <citation type="submission" date="2021-09" db="EMBL/GenBank/DDBJ databases">
        <title>Whole genome sequence of Nocardioides sp. GBK3QG-3.</title>
        <authorList>
            <person name="Tuo L."/>
        </authorList>
    </citation>
    <scope>NUCLEOTIDE SEQUENCE [LARGE SCALE GENOMIC DNA]</scope>
    <source>
        <strain evidence="1 2">GBK3QG-3</strain>
    </source>
</reference>
<proteinExistence type="predicted"/>
<organism evidence="1 2">
    <name type="scientific">Nocardioides mangrovi</name>
    <dbReference type="NCBI Taxonomy" id="2874580"/>
    <lineage>
        <taxon>Bacteria</taxon>
        <taxon>Bacillati</taxon>
        <taxon>Actinomycetota</taxon>
        <taxon>Actinomycetes</taxon>
        <taxon>Propionibacteriales</taxon>
        <taxon>Nocardioidaceae</taxon>
        <taxon>Nocardioides</taxon>
    </lineage>
</organism>
<sequence length="374" mass="41438">MADPRRLYLHVGLQKTGTSYLQAALLAGADGLAAQGLDLVPPSKRECFELMVVVRNRYESRRDEESDRNIVERFRAQLDRATGSRAVFSQESLAGAGPGQIVRLLEMCGDREVHVVVTVRDLARQLPSSWQEHVKAGGTARLERYLRKLQRLEEAGRLKQPWIHLDAAGVLRRWSKALGPERMHLVTVPPPGSPLTLLLERFSSVLEVDPGLLVPEDRPSNSSLGRVQVDLLRRVNAELPDEVHRRYVYNDVVKRSFGTQVLGRQAGERSLVPAEFRAWCEAAAERQIAALAAAGYRVEGSLDDLRCPDAAFDIGSGRPRERDVAASAVSALATLLAERGETEAERRTGAIRVDRPGVLDRLRPRRTGRSTAAE</sequence>
<dbReference type="EMBL" id="JAIQZJ010000001">
    <property type="protein sequence ID" value="MBZ5737298.1"/>
    <property type="molecule type" value="Genomic_DNA"/>
</dbReference>
<evidence type="ECO:0000313" key="1">
    <source>
        <dbReference type="EMBL" id="MBZ5737298.1"/>
    </source>
</evidence>
<dbReference type="RefSeq" id="WP_224121653.1">
    <property type="nucleotide sequence ID" value="NZ_JAIQZJ010000001.1"/>
</dbReference>